<proteinExistence type="predicted"/>
<gene>
    <name evidence="1" type="ORF">ACFQZM_08710</name>
</gene>
<evidence type="ECO:0000313" key="2">
    <source>
        <dbReference type="Proteomes" id="UP001597063"/>
    </source>
</evidence>
<comment type="caution">
    <text evidence="1">The sequence shown here is derived from an EMBL/GenBank/DDBJ whole genome shotgun (WGS) entry which is preliminary data.</text>
</comment>
<dbReference type="EMBL" id="JBHTGP010000003">
    <property type="protein sequence ID" value="MFD0684574.1"/>
    <property type="molecule type" value="Genomic_DNA"/>
</dbReference>
<evidence type="ECO:0000313" key="1">
    <source>
        <dbReference type="EMBL" id="MFD0684574.1"/>
    </source>
</evidence>
<keyword evidence="2" id="KW-1185">Reference proteome</keyword>
<accession>A0ABW2XGB9</accession>
<dbReference type="RefSeq" id="WP_165502765.1">
    <property type="nucleotide sequence ID" value="NZ_CAACUY010000018.1"/>
</dbReference>
<sequence length="47" mass="5149">MNVEAAVAERAAASVFRRPITDCWLAVRYVNAQLSPSDLAAAEWTAR</sequence>
<name>A0ABW2XGB9_9ACTN</name>
<dbReference type="Proteomes" id="UP001597063">
    <property type="component" value="Unassembled WGS sequence"/>
</dbReference>
<reference evidence="2" key="1">
    <citation type="journal article" date="2019" name="Int. J. Syst. Evol. Microbiol.">
        <title>The Global Catalogue of Microorganisms (GCM) 10K type strain sequencing project: providing services to taxonomists for standard genome sequencing and annotation.</title>
        <authorList>
            <consortium name="The Broad Institute Genomics Platform"/>
            <consortium name="The Broad Institute Genome Sequencing Center for Infectious Disease"/>
            <person name="Wu L."/>
            <person name="Ma J."/>
        </authorList>
    </citation>
    <scope>NUCLEOTIDE SEQUENCE [LARGE SCALE GENOMIC DNA]</scope>
    <source>
        <strain evidence="2">JCM 9371</strain>
    </source>
</reference>
<protein>
    <submittedName>
        <fullName evidence="1">Uncharacterized protein</fullName>
    </submittedName>
</protein>
<organism evidence="1 2">
    <name type="scientific">Actinomadura fibrosa</name>
    <dbReference type="NCBI Taxonomy" id="111802"/>
    <lineage>
        <taxon>Bacteria</taxon>
        <taxon>Bacillati</taxon>
        <taxon>Actinomycetota</taxon>
        <taxon>Actinomycetes</taxon>
        <taxon>Streptosporangiales</taxon>
        <taxon>Thermomonosporaceae</taxon>
        <taxon>Actinomadura</taxon>
    </lineage>
</organism>